<reference evidence="2 3" key="1">
    <citation type="submission" date="2019-04" db="EMBL/GenBank/DDBJ databases">
        <title>Aspergillus burnettii sp. nov., novel species from soil in southeast Queensland.</title>
        <authorList>
            <person name="Gilchrist C.L.M."/>
            <person name="Pitt J.I."/>
            <person name="Lange L."/>
            <person name="Lacey H.J."/>
            <person name="Vuong D."/>
            <person name="Midgley D.J."/>
            <person name="Greenfield P."/>
            <person name="Bradbury M."/>
            <person name="Lacey E."/>
            <person name="Busk P.K."/>
            <person name="Pilgaard B."/>
            <person name="Chooi Y.H."/>
            <person name="Piggott A.M."/>
        </authorList>
    </citation>
    <scope>NUCLEOTIDE SEQUENCE [LARGE SCALE GENOMIC DNA]</scope>
    <source>
        <strain evidence="2 3">FRR 5400</strain>
    </source>
</reference>
<dbReference type="GO" id="GO:0016491">
    <property type="term" value="F:oxidoreductase activity"/>
    <property type="evidence" value="ECO:0007669"/>
    <property type="project" value="InterPro"/>
</dbReference>
<name>A0A8H6EC70_PETAA</name>
<accession>A0A8H6EC70</accession>
<evidence type="ECO:0000313" key="3">
    <source>
        <dbReference type="Proteomes" id="UP000541154"/>
    </source>
</evidence>
<dbReference type="Gene3D" id="3.50.50.60">
    <property type="entry name" value="FAD/NAD(P)-binding domain"/>
    <property type="match status" value="1"/>
</dbReference>
<feature type="domain" description="Amine oxidase" evidence="1">
    <location>
        <begin position="17"/>
        <end position="88"/>
    </location>
</feature>
<dbReference type="InterPro" id="IPR002937">
    <property type="entry name" value="Amino_oxidase"/>
</dbReference>
<gene>
    <name evidence="2" type="ORF">ETB97_011423</name>
</gene>
<comment type="caution">
    <text evidence="2">The sequence shown here is derived from an EMBL/GenBank/DDBJ whole genome shotgun (WGS) entry which is preliminary data.</text>
</comment>
<dbReference type="InterPro" id="IPR036188">
    <property type="entry name" value="FAD/NAD-bd_sf"/>
</dbReference>
<dbReference type="Gene3D" id="3.90.660.10">
    <property type="match status" value="1"/>
</dbReference>
<sequence length="102" mass="10934">MCMVSDAAAISANDLGAVQAALRKFIPDIEVLDAACHDWCTDQFSKGGWMVHRPGHMTGAAPQIRRPHGRIYFAGSDIATLTLGSIEGNSPPPTPSIFKIKK</sequence>
<organism evidence="2 3">
    <name type="scientific">Petromyces alliaceus</name>
    <name type="common">Aspergillus alliaceus</name>
    <dbReference type="NCBI Taxonomy" id="209559"/>
    <lineage>
        <taxon>Eukaryota</taxon>
        <taxon>Fungi</taxon>
        <taxon>Dikarya</taxon>
        <taxon>Ascomycota</taxon>
        <taxon>Pezizomycotina</taxon>
        <taxon>Eurotiomycetes</taxon>
        <taxon>Eurotiomycetidae</taxon>
        <taxon>Eurotiales</taxon>
        <taxon>Aspergillaceae</taxon>
        <taxon>Aspergillus</taxon>
        <taxon>Aspergillus subgen. Circumdati</taxon>
    </lineage>
</organism>
<proteinExistence type="predicted"/>
<protein>
    <recommendedName>
        <fullName evidence="1">Amine oxidase domain-containing protein</fullName>
    </recommendedName>
</protein>
<dbReference type="AlphaFoldDB" id="A0A8H6EC70"/>
<evidence type="ECO:0000313" key="2">
    <source>
        <dbReference type="EMBL" id="KAF5866538.1"/>
    </source>
</evidence>
<keyword evidence="3" id="KW-1185">Reference proteome</keyword>
<dbReference type="Proteomes" id="UP000541154">
    <property type="component" value="Unassembled WGS sequence"/>
</dbReference>
<dbReference type="Pfam" id="PF01593">
    <property type="entry name" value="Amino_oxidase"/>
    <property type="match status" value="1"/>
</dbReference>
<dbReference type="EMBL" id="SPNV01000007">
    <property type="protein sequence ID" value="KAF5866538.1"/>
    <property type="molecule type" value="Genomic_DNA"/>
</dbReference>
<evidence type="ECO:0000259" key="1">
    <source>
        <dbReference type="Pfam" id="PF01593"/>
    </source>
</evidence>